<comment type="similarity">
    <text evidence="5">Belongs to the TMTC family.</text>
</comment>
<evidence type="ECO:0000313" key="20">
    <source>
        <dbReference type="EMBL" id="KAH9528444.1"/>
    </source>
</evidence>
<proteinExistence type="inferred from homology"/>
<evidence type="ECO:0000259" key="19">
    <source>
        <dbReference type="Pfam" id="PF08409"/>
    </source>
</evidence>
<evidence type="ECO:0000256" key="13">
    <source>
        <dbReference type="ARBA" id="ARBA00023136"/>
    </source>
</evidence>
<comment type="caution">
    <text evidence="20">The sequence shown here is derived from an EMBL/GenBank/DDBJ whole genome shotgun (WGS) entry which is preliminary data.</text>
</comment>
<evidence type="ECO:0000256" key="6">
    <source>
        <dbReference type="ARBA" id="ARBA00012839"/>
    </source>
</evidence>
<evidence type="ECO:0000256" key="4">
    <source>
        <dbReference type="ARBA" id="ARBA00004922"/>
    </source>
</evidence>
<comment type="catalytic activity">
    <reaction evidence="15">
        <text>a di-trans,poly-cis-dolichyl beta-D-mannosyl phosphate + L-seryl-[protein] = 3-O-(alpha-D-mannosyl)-L-seryl-[protein] + a di-trans,poly-cis-dolichyl phosphate + H(+)</text>
        <dbReference type="Rhea" id="RHEA:17377"/>
        <dbReference type="Rhea" id="RHEA-COMP:9863"/>
        <dbReference type="Rhea" id="RHEA-COMP:13546"/>
        <dbReference type="Rhea" id="RHEA-COMP:19498"/>
        <dbReference type="Rhea" id="RHEA-COMP:19501"/>
        <dbReference type="ChEBI" id="CHEBI:15378"/>
        <dbReference type="ChEBI" id="CHEBI:29999"/>
        <dbReference type="ChEBI" id="CHEBI:57683"/>
        <dbReference type="ChEBI" id="CHEBI:58211"/>
        <dbReference type="ChEBI" id="CHEBI:137321"/>
        <dbReference type="EC" id="2.4.1.109"/>
    </reaction>
</comment>
<evidence type="ECO:0000256" key="18">
    <source>
        <dbReference type="SAM" id="SignalP"/>
    </source>
</evidence>
<dbReference type="InterPro" id="IPR011990">
    <property type="entry name" value="TPR-like_helical_dom_sf"/>
</dbReference>
<dbReference type="Proteomes" id="UP000790347">
    <property type="component" value="Unassembled WGS sequence"/>
</dbReference>
<dbReference type="SUPFAM" id="SSF48452">
    <property type="entry name" value="TPR-like"/>
    <property type="match status" value="1"/>
</dbReference>
<dbReference type="PROSITE" id="PS50005">
    <property type="entry name" value="TPR"/>
    <property type="match status" value="4"/>
</dbReference>
<dbReference type="SMART" id="SM00028">
    <property type="entry name" value="TPR"/>
    <property type="match status" value="7"/>
</dbReference>
<dbReference type="GO" id="GO:0030968">
    <property type="term" value="P:endoplasmic reticulum unfolded protein response"/>
    <property type="evidence" value="ECO:0007669"/>
    <property type="project" value="TreeGrafter"/>
</dbReference>
<evidence type="ECO:0000256" key="7">
    <source>
        <dbReference type="ARBA" id="ARBA00022679"/>
    </source>
</evidence>
<evidence type="ECO:0000313" key="21">
    <source>
        <dbReference type="Proteomes" id="UP000790347"/>
    </source>
</evidence>
<dbReference type="Gene3D" id="1.25.40.10">
    <property type="entry name" value="Tetratricopeptide repeat domain"/>
    <property type="match status" value="3"/>
</dbReference>
<evidence type="ECO:0000256" key="11">
    <source>
        <dbReference type="ARBA" id="ARBA00022824"/>
    </source>
</evidence>
<dbReference type="PANTHER" id="PTHR44227">
    <property type="match status" value="1"/>
</dbReference>
<keyword evidence="12 17" id="KW-1133">Transmembrane helix</keyword>
<comment type="pathway">
    <text evidence="4">Protein modification; protein glycosylation.</text>
</comment>
<evidence type="ECO:0000256" key="12">
    <source>
        <dbReference type="ARBA" id="ARBA00022989"/>
    </source>
</evidence>
<comment type="subcellular location">
    <subcellularLocation>
        <location evidence="3">Endoplasmic reticulum</location>
    </subcellularLocation>
    <subcellularLocation>
        <location evidence="2">Membrane</location>
        <topology evidence="2">Multi-pass membrane protein</topology>
    </subcellularLocation>
</comment>
<dbReference type="GO" id="GO:0005783">
    <property type="term" value="C:endoplasmic reticulum"/>
    <property type="evidence" value="ECO:0007669"/>
    <property type="project" value="UniProtKB-SubCell"/>
</dbReference>
<evidence type="ECO:0000256" key="1">
    <source>
        <dbReference type="ARBA" id="ARBA00003582"/>
    </source>
</evidence>
<dbReference type="Pfam" id="PF13181">
    <property type="entry name" value="TPR_8"/>
    <property type="match status" value="1"/>
</dbReference>
<evidence type="ECO:0000256" key="5">
    <source>
        <dbReference type="ARBA" id="ARBA00007882"/>
    </source>
</evidence>
<sequence>MNYPKDYLLIFFSALLAFIRSIRNDFVFDDQEAIIKNRDLKNLDDIFSLNVFQHDFWGTDIDADSSHKSYRPFTVIIYRLIAKFIAIDNQTSLSSSKSLDPFPFHCINVLAYCFCCCYLYLIIKNWLRSRLICHGEFRQLALKITLFFTIHPLHCEPVSTCVGLADILSALCSLVSLNFFISNLNLYDSHSHKSSIKWIIIQLNIILFAFASMFFKEQGITILGFVLILIIQLWLKSWLTSDKNIRHLRLLSTVFIYLFTIVGFLYLRLWIMNFKLPRFSRMDNPASHMTSSIFRFINYNYFYLLNTVIILCPIWLSFDWSMGCIRLIETFVDYRFLLVILFWIITIIVICKILFSSPNLLPFILFTIVTFLPSSNIFFPVGFVIAERNLFLPILGYCAFFVHCHYRLSKLLAPHFCTLLNNSFYLLLIIFTIRTYQRCGDWNDELKLYELDARICPENAKIYYNIGKISADMGNRLKAIDYYRRSLTLYENYTNALNNLANIMKEDPDGLDEAKQLLQRACQLDPKFATGWMNLATIEMALGNFDQSERYFYRALDIRPDHANTHFNMGNLYIKQKKFKEAENSLRRAIELNRKFTKAWHNLILMKQNDQSFDMAYELATKALTELSNDDSLHFLMANICGQYLQKFSKAEHHFHEAIRLRPKNPIYSNNLAVLYHRIGRYSDAIQYYRQTLRLDPSHKNAKNNLNKLLKKTK</sequence>
<dbReference type="GO" id="GO:0016020">
    <property type="term" value="C:membrane"/>
    <property type="evidence" value="ECO:0007669"/>
    <property type="project" value="UniProtKB-SubCell"/>
</dbReference>
<evidence type="ECO:0000256" key="16">
    <source>
        <dbReference type="PROSITE-ProRule" id="PRU00339"/>
    </source>
</evidence>
<keyword evidence="21" id="KW-1185">Reference proteome</keyword>
<feature type="domain" description="DUF1736" evidence="19">
    <location>
        <begin position="274"/>
        <end position="346"/>
    </location>
</feature>
<dbReference type="InterPro" id="IPR019734">
    <property type="entry name" value="TPR_rpt"/>
</dbReference>
<dbReference type="InterPro" id="IPR013618">
    <property type="entry name" value="TMTC_DUF1736"/>
</dbReference>
<name>A0A922LAF9_DERFA</name>
<feature type="repeat" description="TPR" evidence="16">
    <location>
        <begin position="460"/>
        <end position="493"/>
    </location>
</feature>
<comment type="function">
    <text evidence="1">Transfers mannosyl residues to the hydroxyl group of serine or threonine residues.</text>
</comment>
<dbReference type="PANTHER" id="PTHR44227:SF3">
    <property type="entry name" value="PROTEIN O-MANNOSYL-TRANSFERASE TMTC4"/>
    <property type="match status" value="1"/>
</dbReference>
<keyword evidence="11" id="KW-0256">Endoplasmic reticulum</keyword>
<evidence type="ECO:0000256" key="3">
    <source>
        <dbReference type="ARBA" id="ARBA00004240"/>
    </source>
</evidence>
<feature type="repeat" description="TPR" evidence="16">
    <location>
        <begin position="563"/>
        <end position="596"/>
    </location>
</feature>
<feature type="repeat" description="TPR" evidence="16">
    <location>
        <begin position="529"/>
        <end position="562"/>
    </location>
</feature>
<keyword evidence="10 16" id="KW-0802">TPR repeat</keyword>
<dbReference type="GO" id="GO:0004169">
    <property type="term" value="F:dolichyl-phosphate-mannose-protein mannosyltransferase activity"/>
    <property type="evidence" value="ECO:0007669"/>
    <property type="project" value="UniProtKB-EC"/>
</dbReference>
<feature type="transmembrane region" description="Helical" evidence="17">
    <location>
        <begin position="390"/>
        <end position="406"/>
    </location>
</feature>
<keyword evidence="8 17" id="KW-0812">Transmembrane</keyword>
<dbReference type="InterPro" id="IPR052346">
    <property type="entry name" value="O-mannosyl-transferase_TMTC"/>
</dbReference>
<gene>
    <name evidence="20" type="primary">TMTC4</name>
    <name evidence="20" type="ORF">DERF_002393</name>
</gene>
<feature type="transmembrane region" description="Helical" evidence="17">
    <location>
        <begin position="334"/>
        <end position="355"/>
    </location>
</feature>
<keyword evidence="13 17" id="KW-0472">Membrane</keyword>
<comment type="catalytic activity">
    <reaction evidence="14">
        <text>a di-trans,poly-cis-dolichyl beta-D-mannosyl phosphate + L-threonyl-[protein] = 3-O-(alpha-D-mannosyl)-L-threonyl-[protein] + a di-trans,poly-cis-dolichyl phosphate + H(+)</text>
        <dbReference type="Rhea" id="RHEA:53396"/>
        <dbReference type="Rhea" id="RHEA-COMP:11060"/>
        <dbReference type="Rhea" id="RHEA-COMP:13547"/>
        <dbReference type="Rhea" id="RHEA-COMP:19498"/>
        <dbReference type="Rhea" id="RHEA-COMP:19501"/>
        <dbReference type="ChEBI" id="CHEBI:15378"/>
        <dbReference type="ChEBI" id="CHEBI:30013"/>
        <dbReference type="ChEBI" id="CHEBI:57683"/>
        <dbReference type="ChEBI" id="CHEBI:58211"/>
        <dbReference type="ChEBI" id="CHEBI:137323"/>
        <dbReference type="EC" id="2.4.1.109"/>
    </reaction>
</comment>
<feature type="transmembrane region" description="Helical" evidence="17">
    <location>
        <begin position="221"/>
        <end position="239"/>
    </location>
</feature>
<feature type="transmembrane region" description="Helical" evidence="17">
    <location>
        <begin position="361"/>
        <end position="383"/>
    </location>
</feature>
<protein>
    <recommendedName>
        <fullName evidence="6">dolichyl-phosphate-mannose--protein mannosyltransferase</fullName>
        <ecNumber evidence="6">2.4.1.109</ecNumber>
    </recommendedName>
</protein>
<dbReference type="EMBL" id="ASGP02000001">
    <property type="protein sequence ID" value="KAH9528444.1"/>
    <property type="molecule type" value="Genomic_DNA"/>
</dbReference>
<reference evidence="20" key="1">
    <citation type="submission" date="2013-05" db="EMBL/GenBank/DDBJ databases">
        <authorList>
            <person name="Yim A.K.Y."/>
            <person name="Chan T.F."/>
            <person name="Ji K.M."/>
            <person name="Liu X.Y."/>
            <person name="Zhou J.W."/>
            <person name="Li R.Q."/>
            <person name="Yang K.Y."/>
            <person name="Li J."/>
            <person name="Li M."/>
            <person name="Law P.T.W."/>
            <person name="Wu Y.L."/>
            <person name="Cai Z.L."/>
            <person name="Qin H."/>
            <person name="Bao Y."/>
            <person name="Leung R.K.K."/>
            <person name="Ng P.K.S."/>
            <person name="Zou J."/>
            <person name="Zhong X.J."/>
            <person name="Ran P.X."/>
            <person name="Zhong N.S."/>
            <person name="Liu Z.G."/>
            <person name="Tsui S.K.W."/>
        </authorList>
    </citation>
    <scope>NUCLEOTIDE SEQUENCE</scope>
    <source>
        <strain evidence="20">Derf</strain>
        <tissue evidence="20">Whole organism</tissue>
    </source>
</reference>
<feature type="transmembrane region" description="Helical" evidence="17">
    <location>
        <begin position="301"/>
        <end position="322"/>
    </location>
</feature>
<evidence type="ECO:0000256" key="10">
    <source>
        <dbReference type="ARBA" id="ARBA00022803"/>
    </source>
</evidence>
<evidence type="ECO:0000256" key="8">
    <source>
        <dbReference type="ARBA" id="ARBA00022692"/>
    </source>
</evidence>
<feature type="transmembrane region" description="Helical" evidence="17">
    <location>
        <begin position="251"/>
        <end position="271"/>
    </location>
</feature>
<evidence type="ECO:0000256" key="14">
    <source>
        <dbReference type="ARBA" id="ARBA00045085"/>
    </source>
</evidence>
<feature type="transmembrane region" description="Helical" evidence="17">
    <location>
        <begin position="102"/>
        <end position="123"/>
    </location>
</feature>
<dbReference type="Pfam" id="PF08409">
    <property type="entry name" value="TMTC_DUF1736"/>
    <property type="match status" value="1"/>
</dbReference>
<dbReference type="EC" id="2.4.1.109" evidence="6"/>
<keyword evidence="18" id="KW-0732">Signal</keyword>
<evidence type="ECO:0000256" key="17">
    <source>
        <dbReference type="SAM" id="Phobius"/>
    </source>
</evidence>
<keyword evidence="9" id="KW-0677">Repeat</keyword>
<dbReference type="AlphaFoldDB" id="A0A922LAF9"/>
<feature type="chain" id="PRO_5037410953" description="dolichyl-phosphate-mannose--protein mannosyltransferase" evidence="18">
    <location>
        <begin position="25"/>
        <end position="714"/>
    </location>
</feature>
<evidence type="ECO:0000256" key="15">
    <source>
        <dbReference type="ARBA" id="ARBA00045102"/>
    </source>
</evidence>
<reference evidence="20" key="2">
    <citation type="journal article" date="2022" name="Res Sq">
        <title>Comparative Genomics Reveals Insights into the Divergent Evolution of Astigmatic Mites and Household Pest Adaptations.</title>
        <authorList>
            <person name="Xiong Q."/>
            <person name="Wan A.T.-Y."/>
            <person name="Liu X.-Y."/>
            <person name="Fung C.S.-H."/>
            <person name="Xiao X."/>
            <person name="Malainual N."/>
            <person name="Hou J."/>
            <person name="Wang L."/>
            <person name="Wang M."/>
            <person name="Yang K."/>
            <person name="Cui Y."/>
            <person name="Leung E."/>
            <person name="Nong W."/>
            <person name="Shin S.-K."/>
            <person name="Au S."/>
            <person name="Jeong K.Y."/>
            <person name="Chew F.T."/>
            <person name="Hui J."/>
            <person name="Leung T.F."/>
            <person name="Tungtrongchitr A."/>
            <person name="Zhong N."/>
            <person name="Liu Z."/>
            <person name="Tsui S."/>
        </authorList>
    </citation>
    <scope>NUCLEOTIDE SEQUENCE</scope>
    <source>
        <strain evidence="20">Derf</strain>
        <tissue evidence="20">Whole organism</tissue>
    </source>
</reference>
<feature type="signal peptide" evidence="18">
    <location>
        <begin position="1"/>
        <end position="24"/>
    </location>
</feature>
<evidence type="ECO:0000256" key="2">
    <source>
        <dbReference type="ARBA" id="ARBA00004141"/>
    </source>
</evidence>
<keyword evidence="7" id="KW-0808">Transferase</keyword>
<accession>A0A922LAF9</accession>
<feature type="transmembrane region" description="Helical" evidence="17">
    <location>
        <begin position="198"/>
        <end position="215"/>
    </location>
</feature>
<feature type="transmembrane region" description="Helical" evidence="17">
    <location>
        <begin position="412"/>
        <end position="433"/>
    </location>
</feature>
<dbReference type="Pfam" id="PF13424">
    <property type="entry name" value="TPR_12"/>
    <property type="match status" value="1"/>
</dbReference>
<dbReference type="Pfam" id="PF13432">
    <property type="entry name" value="TPR_16"/>
    <property type="match status" value="1"/>
</dbReference>
<organism evidence="20 21">
    <name type="scientific">Dermatophagoides farinae</name>
    <name type="common">American house dust mite</name>
    <dbReference type="NCBI Taxonomy" id="6954"/>
    <lineage>
        <taxon>Eukaryota</taxon>
        <taxon>Metazoa</taxon>
        <taxon>Ecdysozoa</taxon>
        <taxon>Arthropoda</taxon>
        <taxon>Chelicerata</taxon>
        <taxon>Arachnida</taxon>
        <taxon>Acari</taxon>
        <taxon>Acariformes</taxon>
        <taxon>Sarcoptiformes</taxon>
        <taxon>Astigmata</taxon>
        <taxon>Psoroptidia</taxon>
        <taxon>Analgoidea</taxon>
        <taxon>Pyroglyphidae</taxon>
        <taxon>Dermatophagoidinae</taxon>
        <taxon>Dermatophagoides</taxon>
    </lineage>
</organism>
<evidence type="ECO:0000256" key="9">
    <source>
        <dbReference type="ARBA" id="ARBA00022737"/>
    </source>
</evidence>
<dbReference type="PROSITE" id="PS50293">
    <property type="entry name" value="TPR_REGION"/>
    <property type="match status" value="2"/>
</dbReference>
<feature type="repeat" description="TPR" evidence="16">
    <location>
        <begin position="666"/>
        <end position="699"/>
    </location>
</feature>